<reference evidence="1 2" key="1">
    <citation type="journal article" date="2014" name="Genome Biol. Evol.">
        <title>The secreted proteins of Achlya hypogyna and Thraustotheca clavata identify the ancestral oomycete secretome and reveal gene acquisitions by horizontal gene transfer.</title>
        <authorList>
            <person name="Misner I."/>
            <person name="Blouin N."/>
            <person name="Leonard G."/>
            <person name="Richards T.A."/>
            <person name="Lane C.E."/>
        </authorList>
    </citation>
    <scope>NUCLEOTIDE SEQUENCE [LARGE SCALE GENOMIC DNA]</scope>
    <source>
        <strain evidence="1 2">ATCC 48635</strain>
    </source>
</reference>
<evidence type="ECO:0000313" key="2">
    <source>
        <dbReference type="Proteomes" id="UP000243579"/>
    </source>
</evidence>
<keyword evidence="2" id="KW-1185">Reference proteome</keyword>
<accession>A0A1V9YWM3</accession>
<gene>
    <name evidence="1" type="ORF">ACHHYP_05761</name>
</gene>
<protein>
    <submittedName>
        <fullName evidence="1">Uncharacterized protein</fullName>
    </submittedName>
</protein>
<evidence type="ECO:0000313" key="1">
    <source>
        <dbReference type="EMBL" id="OQR90168.1"/>
    </source>
</evidence>
<organism evidence="1 2">
    <name type="scientific">Achlya hypogyna</name>
    <name type="common">Oomycete</name>
    <name type="synonym">Protoachlya hypogyna</name>
    <dbReference type="NCBI Taxonomy" id="1202772"/>
    <lineage>
        <taxon>Eukaryota</taxon>
        <taxon>Sar</taxon>
        <taxon>Stramenopiles</taxon>
        <taxon>Oomycota</taxon>
        <taxon>Saprolegniomycetes</taxon>
        <taxon>Saprolegniales</taxon>
        <taxon>Achlyaceae</taxon>
        <taxon>Achlya</taxon>
    </lineage>
</organism>
<dbReference type="EMBL" id="JNBR01000662">
    <property type="protein sequence ID" value="OQR90168.1"/>
    <property type="molecule type" value="Genomic_DNA"/>
</dbReference>
<comment type="caution">
    <text evidence="1">The sequence shown here is derived from an EMBL/GenBank/DDBJ whole genome shotgun (WGS) entry which is preliminary data.</text>
</comment>
<name>A0A1V9YWM3_ACHHY</name>
<dbReference type="AlphaFoldDB" id="A0A1V9YWM3"/>
<dbReference type="Proteomes" id="UP000243579">
    <property type="component" value="Unassembled WGS sequence"/>
</dbReference>
<dbReference type="OrthoDB" id="79388at2759"/>
<sequence>MAEYGRSRSTASKMVTLSKPSSMNLYAKVGVNDRHNSFVAITPDNYAQITASMWTSLLSRANVDTTFQLYIYVEKRESKTQQIRHAKKHGFARSLRG</sequence>
<proteinExistence type="predicted"/>